<evidence type="ECO:0000256" key="1">
    <source>
        <dbReference type="ARBA" id="ARBA00023016"/>
    </source>
</evidence>
<evidence type="ECO:0000259" key="5">
    <source>
        <dbReference type="PROSITE" id="PS01031"/>
    </source>
</evidence>
<organism evidence="6 7">
    <name type="scientific">Sphagnum jensenii</name>
    <dbReference type="NCBI Taxonomy" id="128206"/>
    <lineage>
        <taxon>Eukaryota</taxon>
        <taxon>Viridiplantae</taxon>
        <taxon>Streptophyta</taxon>
        <taxon>Embryophyta</taxon>
        <taxon>Bryophyta</taxon>
        <taxon>Sphagnophytina</taxon>
        <taxon>Sphagnopsida</taxon>
        <taxon>Sphagnales</taxon>
        <taxon>Sphagnaceae</taxon>
        <taxon>Sphagnum</taxon>
    </lineage>
</organism>
<feature type="domain" description="SHSP" evidence="5">
    <location>
        <begin position="74"/>
        <end position="202"/>
    </location>
</feature>
<evidence type="ECO:0000256" key="2">
    <source>
        <dbReference type="PROSITE-ProRule" id="PRU00285"/>
    </source>
</evidence>
<gene>
    <name evidence="6" type="ORF">CSSPJE1EN1_LOCUS16795</name>
</gene>
<dbReference type="InterPro" id="IPR008978">
    <property type="entry name" value="HSP20-like_chaperone"/>
</dbReference>
<name>A0ABP0X151_9BRYO</name>
<protein>
    <recommendedName>
        <fullName evidence="5">SHSP domain-containing protein</fullName>
    </recommendedName>
</protein>
<evidence type="ECO:0000256" key="3">
    <source>
        <dbReference type="RuleBase" id="RU003616"/>
    </source>
</evidence>
<keyword evidence="1" id="KW-0346">Stress response</keyword>
<dbReference type="InterPro" id="IPR031107">
    <property type="entry name" value="Small_HSP"/>
</dbReference>
<feature type="region of interest" description="Disordered" evidence="4">
    <location>
        <begin position="167"/>
        <end position="217"/>
    </location>
</feature>
<sequence>MLHPCLVSLSGLITDLAAKKGSNMAVNPLVHHRHHHGKRGRGDSDLWEMSTDPFDISLRSVLDDDTPARWRTRDTRAVVNTNVDWLETPEAHIFKVDLPGVAKNEIEVTIEDNRTLRISGEHVTEEVKEGDNWHVVERACGHFVRRFRLPKNADLERITAEIEVTGPVDQAASGTQEAASAPPTPKEPAKECPARQEETPGEAPTGVTAAATDESCQ</sequence>
<dbReference type="InterPro" id="IPR002068">
    <property type="entry name" value="A-crystallin/Hsp20_dom"/>
</dbReference>
<dbReference type="Gene3D" id="2.60.40.790">
    <property type="match status" value="1"/>
</dbReference>
<accession>A0ABP0X151</accession>
<dbReference type="PROSITE" id="PS01031">
    <property type="entry name" value="SHSP"/>
    <property type="match status" value="1"/>
</dbReference>
<feature type="compositionally biased region" description="Basic and acidic residues" evidence="4">
    <location>
        <begin position="187"/>
        <end position="198"/>
    </location>
</feature>
<comment type="similarity">
    <text evidence="2 3">Belongs to the small heat shock protein (HSP20) family.</text>
</comment>
<dbReference type="Pfam" id="PF00011">
    <property type="entry name" value="HSP20"/>
    <property type="match status" value="1"/>
</dbReference>
<evidence type="ECO:0000313" key="6">
    <source>
        <dbReference type="EMBL" id="CAK9271317.1"/>
    </source>
</evidence>
<dbReference type="Proteomes" id="UP001497444">
    <property type="component" value="Chromosome 4"/>
</dbReference>
<keyword evidence="7" id="KW-1185">Reference proteome</keyword>
<proteinExistence type="inferred from homology"/>
<dbReference type="EMBL" id="OZ020099">
    <property type="protein sequence ID" value="CAK9271317.1"/>
    <property type="molecule type" value="Genomic_DNA"/>
</dbReference>
<reference evidence="6" key="1">
    <citation type="submission" date="2024-02" db="EMBL/GenBank/DDBJ databases">
        <authorList>
            <consortium name="ELIXIR-Norway"/>
            <consortium name="Elixir Norway"/>
        </authorList>
    </citation>
    <scope>NUCLEOTIDE SEQUENCE</scope>
</reference>
<dbReference type="PANTHER" id="PTHR11527">
    <property type="entry name" value="HEAT-SHOCK PROTEIN 20 FAMILY MEMBER"/>
    <property type="match status" value="1"/>
</dbReference>
<dbReference type="CDD" id="cd06472">
    <property type="entry name" value="ACD_ScHsp26_like"/>
    <property type="match status" value="1"/>
</dbReference>
<dbReference type="SUPFAM" id="SSF49764">
    <property type="entry name" value="HSP20-like chaperones"/>
    <property type="match status" value="1"/>
</dbReference>
<evidence type="ECO:0000256" key="4">
    <source>
        <dbReference type="SAM" id="MobiDB-lite"/>
    </source>
</evidence>
<evidence type="ECO:0000313" key="7">
    <source>
        <dbReference type="Proteomes" id="UP001497444"/>
    </source>
</evidence>